<name>A0A975HE87_9SPHN</name>
<keyword evidence="2 4" id="KW-0238">DNA-binding</keyword>
<dbReference type="SUPFAM" id="SSF48498">
    <property type="entry name" value="Tetracyclin repressor-like, C-terminal domain"/>
    <property type="match status" value="1"/>
</dbReference>
<dbReference type="PRINTS" id="PR00455">
    <property type="entry name" value="HTHTETR"/>
</dbReference>
<dbReference type="GO" id="GO:0003700">
    <property type="term" value="F:DNA-binding transcription factor activity"/>
    <property type="evidence" value="ECO:0007669"/>
    <property type="project" value="TreeGrafter"/>
</dbReference>
<keyword evidence="3" id="KW-0804">Transcription</keyword>
<dbReference type="AlphaFoldDB" id="A0A975HE87"/>
<dbReference type="InterPro" id="IPR050109">
    <property type="entry name" value="HTH-type_TetR-like_transc_reg"/>
</dbReference>
<dbReference type="FunFam" id="1.10.10.60:FF:000141">
    <property type="entry name" value="TetR family transcriptional regulator"/>
    <property type="match status" value="1"/>
</dbReference>
<dbReference type="Gene3D" id="1.10.357.10">
    <property type="entry name" value="Tetracycline Repressor, domain 2"/>
    <property type="match status" value="1"/>
</dbReference>
<sequence>MTCERTRPGRRETKRLDRREAIIGVAHAYFLQHGYAATTMSGIAATIGGSKATLWSYFPSKEALFEAVLDRATAHFRERIISVLVPEADLETTLRSFCRHFLEKVTSPEAIALHRLIVAEAGRVPEIGEMFYQRGPNTMIRLLGDFIELGMARGKLRPDDPRKVAKLLLALCLQGDHQQVLLGRIDRVDAARIAATADTAVDFLLRAYAP</sequence>
<dbReference type="Pfam" id="PF00440">
    <property type="entry name" value="TetR_N"/>
    <property type="match status" value="1"/>
</dbReference>
<evidence type="ECO:0000313" key="6">
    <source>
        <dbReference type="EMBL" id="QTH22093.1"/>
    </source>
</evidence>
<evidence type="ECO:0000256" key="4">
    <source>
        <dbReference type="PROSITE-ProRule" id="PRU00335"/>
    </source>
</evidence>
<keyword evidence="1" id="KW-0805">Transcription regulation</keyword>
<dbReference type="Proteomes" id="UP000664914">
    <property type="component" value="Chromosome"/>
</dbReference>
<dbReference type="SUPFAM" id="SSF46689">
    <property type="entry name" value="Homeodomain-like"/>
    <property type="match status" value="1"/>
</dbReference>
<dbReference type="InterPro" id="IPR009057">
    <property type="entry name" value="Homeodomain-like_sf"/>
</dbReference>
<proteinExistence type="predicted"/>
<reference evidence="6" key="2">
    <citation type="submission" date="2021-04" db="EMBL/GenBank/DDBJ databases">
        <title>Isolation and genomic analysis of the ibuprofen-degrading bacterium Sphingomonas strain MPO218.</title>
        <authorList>
            <person name="Aulestia M."/>
            <person name="Flores A."/>
            <person name="Mangas E.L."/>
            <person name="Perez-Pulido A.J."/>
            <person name="Santero E."/>
            <person name="Camacho E.M."/>
        </authorList>
    </citation>
    <scope>NUCLEOTIDE SEQUENCE</scope>
    <source>
        <strain evidence="6">MPO218</strain>
    </source>
</reference>
<evidence type="ECO:0000256" key="2">
    <source>
        <dbReference type="ARBA" id="ARBA00023125"/>
    </source>
</evidence>
<dbReference type="PANTHER" id="PTHR30055">
    <property type="entry name" value="HTH-TYPE TRANSCRIPTIONAL REGULATOR RUTR"/>
    <property type="match status" value="1"/>
</dbReference>
<organism evidence="6 7">
    <name type="scientific">Rhizorhabdus wittichii</name>
    <dbReference type="NCBI Taxonomy" id="160791"/>
    <lineage>
        <taxon>Bacteria</taxon>
        <taxon>Pseudomonadati</taxon>
        <taxon>Pseudomonadota</taxon>
        <taxon>Alphaproteobacteria</taxon>
        <taxon>Sphingomonadales</taxon>
        <taxon>Sphingomonadaceae</taxon>
        <taxon>Rhizorhabdus</taxon>
    </lineage>
</organism>
<feature type="domain" description="HTH tetR-type" evidence="5">
    <location>
        <begin position="16"/>
        <end position="76"/>
    </location>
</feature>
<dbReference type="PANTHER" id="PTHR30055:SF119">
    <property type="entry name" value="NALC"/>
    <property type="match status" value="1"/>
</dbReference>
<dbReference type="InterPro" id="IPR036271">
    <property type="entry name" value="Tet_transcr_reg_TetR-rel_C_sf"/>
</dbReference>
<gene>
    <name evidence="6" type="ORF">HRJ34_00710</name>
</gene>
<dbReference type="PROSITE" id="PS50977">
    <property type="entry name" value="HTH_TETR_2"/>
    <property type="match status" value="1"/>
</dbReference>
<accession>A0A975HE87</accession>
<reference evidence="6" key="1">
    <citation type="submission" date="2020-07" db="EMBL/GenBank/DDBJ databases">
        <authorList>
            <person name="Camacho E."/>
        </authorList>
    </citation>
    <scope>NUCLEOTIDE SEQUENCE</scope>
    <source>
        <strain evidence="6">MPO218</strain>
    </source>
</reference>
<dbReference type="RefSeq" id="WP_011951986.1">
    <property type="nucleotide sequence ID" value="NZ_CP059319.1"/>
</dbReference>
<dbReference type="InterPro" id="IPR039536">
    <property type="entry name" value="TetR_C_Proteobacteria"/>
</dbReference>
<evidence type="ECO:0000256" key="3">
    <source>
        <dbReference type="ARBA" id="ARBA00023163"/>
    </source>
</evidence>
<evidence type="ECO:0000256" key="1">
    <source>
        <dbReference type="ARBA" id="ARBA00023015"/>
    </source>
</evidence>
<dbReference type="InterPro" id="IPR001647">
    <property type="entry name" value="HTH_TetR"/>
</dbReference>
<dbReference type="Pfam" id="PF14246">
    <property type="entry name" value="TetR_C_7"/>
    <property type="match status" value="1"/>
</dbReference>
<dbReference type="EMBL" id="CP059319">
    <property type="protein sequence ID" value="QTH22093.1"/>
    <property type="molecule type" value="Genomic_DNA"/>
</dbReference>
<evidence type="ECO:0000259" key="5">
    <source>
        <dbReference type="PROSITE" id="PS50977"/>
    </source>
</evidence>
<dbReference type="OMA" id="ESKCVVH"/>
<feature type="DNA-binding region" description="H-T-H motif" evidence="4">
    <location>
        <begin position="39"/>
        <end position="58"/>
    </location>
</feature>
<dbReference type="Gene3D" id="1.10.10.60">
    <property type="entry name" value="Homeodomain-like"/>
    <property type="match status" value="1"/>
</dbReference>
<protein>
    <submittedName>
        <fullName evidence="6">TetR/AcrR family transcriptional regulator</fullName>
    </submittedName>
</protein>
<dbReference type="GO" id="GO:0000976">
    <property type="term" value="F:transcription cis-regulatory region binding"/>
    <property type="evidence" value="ECO:0007669"/>
    <property type="project" value="TreeGrafter"/>
</dbReference>
<evidence type="ECO:0000313" key="7">
    <source>
        <dbReference type="Proteomes" id="UP000664914"/>
    </source>
</evidence>